<reference evidence="1 2" key="1">
    <citation type="submission" date="2016-12" db="EMBL/GenBank/DDBJ databases">
        <title>Trade-off between light-utilization and light-protection in marine flavobacteria.</title>
        <authorList>
            <person name="Kumagai Y."/>
            <person name="Yoshizawa S."/>
            <person name="Kogure K."/>
            <person name="Iwasaki W."/>
        </authorList>
    </citation>
    <scope>NUCLEOTIDE SEQUENCE [LARGE SCALE GENOMIC DNA]</scope>
    <source>
        <strain evidence="1 2">KCTC 22729</strain>
    </source>
</reference>
<dbReference type="InterPro" id="IPR014942">
    <property type="entry name" value="AbiEii"/>
</dbReference>
<dbReference type="Pfam" id="PF08843">
    <property type="entry name" value="AbiEii"/>
    <property type="match status" value="1"/>
</dbReference>
<dbReference type="Gene3D" id="3.10.450.620">
    <property type="entry name" value="JHP933, nucleotidyltransferase-like core domain"/>
    <property type="match status" value="1"/>
</dbReference>
<organism evidence="1 2">
    <name type="scientific">Polaribacter gangjinensis</name>
    <dbReference type="NCBI Taxonomy" id="574710"/>
    <lineage>
        <taxon>Bacteria</taxon>
        <taxon>Pseudomonadati</taxon>
        <taxon>Bacteroidota</taxon>
        <taxon>Flavobacteriia</taxon>
        <taxon>Flavobacteriales</taxon>
        <taxon>Flavobacteriaceae</taxon>
    </lineage>
</organism>
<comment type="caution">
    <text evidence="1">The sequence shown here is derived from an EMBL/GenBank/DDBJ whole genome shotgun (WGS) entry which is preliminary data.</text>
</comment>
<name>A0A2S7WAX4_9FLAO</name>
<dbReference type="AlphaFoldDB" id="A0A2S7WAX4"/>
<dbReference type="EMBL" id="MSCL01000001">
    <property type="protein sequence ID" value="PQJ74779.1"/>
    <property type="molecule type" value="Genomic_DNA"/>
</dbReference>
<evidence type="ECO:0000313" key="2">
    <source>
        <dbReference type="Proteomes" id="UP000237608"/>
    </source>
</evidence>
<dbReference type="Proteomes" id="UP000237608">
    <property type="component" value="Unassembled WGS sequence"/>
</dbReference>
<gene>
    <name evidence="1" type="ORF">BTO13_05705</name>
</gene>
<proteinExistence type="predicted"/>
<protein>
    <recommendedName>
        <fullName evidence="3">Nucleotidyl transferase AbiEii/AbiGii toxin family protein</fullName>
    </recommendedName>
</protein>
<accession>A0A2S7WAX4</accession>
<sequence length="267" mass="31874">MIKPGEIQKKANQVGVRDQQIEKDYILSWILWGVANHEQLSKILVFKGGTVLKKVYFEDYRFSEDLDFTLLNNEISNEQIFEWFKETFEEIKEESNIPLEIIDDNEHEDGGINFYIGYVGPLGGFGNNKKVKVDISRSEKLEFEPVVKNAIVDYSDLEDYKLVCYPLEELLVEKLRCTMQRTQPRDYYDIWYLVEVEKMEVEYYTNEFRNKCISKELKPEDFHAKLEQKLPQYKARWQKSMSDQIKDLPDFEQVEREVNRKIKNFMV</sequence>
<evidence type="ECO:0008006" key="3">
    <source>
        <dbReference type="Google" id="ProtNLM"/>
    </source>
</evidence>
<dbReference type="RefSeq" id="WP_105045925.1">
    <property type="nucleotide sequence ID" value="NZ_CP150662.1"/>
</dbReference>
<keyword evidence="2" id="KW-1185">Reference proteome</keyword>
<dbReference type="OrthoDB" id="9780929at2"/>
<evidence type="ECO:0000313" key="1">
    <source>
        <dbReference type="EMBL" id="PQJ74779.1"/>
    </source>
</evidence>